<organism evidence="3 4">
    <name type="scientific">Goodea atripinnis</name>
    <dbReference type="NCBI Taxonomy" id="208336"/>
    <lineage>
        <taxon>Eukaryota</taxon>
        <taxon>Metazoa</taxon>
        <taxon>Chordata</taxon>
        <taxon>Craniata</taxon>
        <taxon>Vertebrata</taxon>
        <taxon>Euteleostomi</taxon>
        <taxon>Actinopterygii</taxon>
        <taxon>Neopterygii</taxon>
        <taxon>Teleostei</taxon>
        <taxon>Neoteleostei</taxon>
        <taxon>Acanthomorphata</taxon>
        <taxon>Ovalentaria</taxon>
        <taxon>Atherinomorphae</taxon>
        <taxon>Cyprinodontiformes</taxon>
        <taxon>Goodeidae</taxon>
        <taxon>Goodea</taxon>
    </lineage>
</organism>
<feature type="region of interest" description="Disordered" evidence="2">
    <location>
        <begin position="305"/>
        <end position="344"/>
    </location>
</feature>
<name>A0ABV0Q195_9TELE</name>
<feature type="compositionally biased region" description="Basic and acidic residues" evidence="2">
    <location>
        <begin position="1"/>
        <end position="14"/>
    </location>
</feature>
<dbReference type="PANTHER" id="PTHR23358">
    <property type="entry name" value="METHYLCYTOSINE DIOXYGENASE TET"/>
    <property type="match status" value="1"/>
</dbReference>
<comment type="cofactor">
    <cofactor evidence="1">
        <name>Fe(2+)</name>
        <dbReference type="ChEBI" id="CHEBI:29033"/>
    </cofactor>
    <text evidence="1">Binds 1 Fe(2+) ion per subunit.</text>
</comment>
<feature type="compositionally biased region" description="Polar residues" evidence="2">
    <location>
        <begin position="274"/>
        <end position="292"/>
    </location>
</feature>
<feature type="compositionally biased region" description="Low complexity" evidence="2">
    <location>
        <begin position="169"/>
        <end position="184"/>
    </location>
</feature>
<comment type="function">
    <text evidence="1">Dioxygenase that catalyzes the conversion of the modified genomic base 5-methylcytosine (5mC) into 5-hydroxymethylcytosine (5hmC) and plays a key role in epigenetic chromatin reprogramming during embryonic development.</text>
</comment>
<comment type="catalytic activity">
    <reaction evidence="1">
        <text>a 5-methyl-2'-deoxycytidine in DNA + 2-oxoglutarate + O2 = a 5-hydroxymethyl-2'-deoxycytidine in DNA + succinate + CO2</text>
        <dbReference type="Rhea" id="RHEA:52636"/>
        <dbReference type="Rhea" id="RHEA-COMP:11370"/>
        <dbReference type="Rhea" id="RHEA-COMP:13315"/>
        <dbReference type="ChEBI" id="CHEBI:15379"/>
        <dbReference type="ChEBI" id="CHEBI:16526"/>
        <dbReference type="ChEBI" id="CHEBI:16810"/>
        <dbReference type="ChEBI" id="CHEBI:30031"/>
        <dbReference type="ChEBI" id="CHEBI:85454"/>
        <dbReference type="ChEBI" id="CHEBI:136731"/>
        <dbReference type="EC" id="1.14.11.80"/>
    </reaction>
</comment>
<keyword evidence="1" id="KW-0408">Iron</keyword>
<comment type="similarity">
    <text evidence="1">Belongs to the TET family.</text>
</comment>
<reference evidence="3 4" key="1">
    <citation type="submission" date="2021-06" db="EMBL/GenBank/DDBJ databases">
        <authorList>
            <person name="Palmer J.M."/>
        </authorList>
    </citation>
    <scope>NUCLEOTIDE SEQUENCE [LARGE SCALE GENOMIC DNA]</scope>
    <source>
        <strain evidence="3 4">GA_2019</strain>
        <tissue evidence="3">Muscle</tissue>
    </source>
</reference>
<comment type="catalytic activity">
    <reaction evidence="1">
        <text>a 5-formyl-2'-deoxycytidine in DNA + 2-oxoglutarate + O2 = a 5-carboxyl-2'-deoxycytidine in DNA + succinate + CO2 + H(+)</text>
        <dbReference type="Rhea" id="RHEA:53832"/>
        <dbReference type="Rhea" id="RHEA-COMP:13656"/>
        <dbReference type="Rhea" id="RHEA-COMP:13657"/>
        <dbReference type="ChEBI" id="CHEBI:15378"/>
        <dbReference type="ChEBI" id="CHEBI:15379"/>
        <dbReference type="ChEBI" id="CHEBI:16526"/>
        <dbReference type="ChEBI" id="CHEBI:16810"/>
        <dbReference type="ChEBI" id="CHEBI:30031"/>
        <dbReference type="ChEBI" id="CHEBI:137731"/>
        <dbReference type="ChEBI" id="CHEBI:137732"/>
        <dbReference type="EC" id="1.14.11.80"/>
    </reaction>
</comment>
<dbReference type="PANTHER" id="PTHR23358:SF4">
    <property type="entry name" value="METHYLCYTOSINE DIOXYGENASE TET3"/>
    <property type="match status" value="1"/>
</dbReference>
<evidence type="ECO:0000256" key="1">
    <source>
        <dbReference type="RuleBase" id="RU367064"/>
    </source>
</evidence>
<dbReference type="EMBL" id="JAHRIO010093239">
    <property type="protein sequence ID" value="MEQ2189556.1"/>
    <property type="molecule type" value="Genomic_DNA"/>
</dbReference>
<keyword evidence="1" id="KW-0223">Dioxygenase</keyword>
<keyword evidence="4" id="KW-1185">Reference proteome</keyword>
<dbReference type="InterPro" id="IPR040175">
    <property type="entry name" value="TET1/2/3"/>
</dbReference>
<sequence length="460" mass="50211">METDERRAGIEPERQCWVPRHSKVNDSQQQQAWSTSGATTPAERVHHADVEDAQNLDHMRTSRFQHRVNNIDPSPRASQPMLLLSHPLPLHSRVREKLQVSVLIPSNPMSELKQLLGETKFKNASFKLPLTQQLSLNQNGGIHVQGSQGLARIKQEPDSALPAPEQSQVSISNTSPTPSSTVTSENVPALMDLLSTPVVPAAITNVEEAGISLTSTNTSNATPVTSTAPSSTSQLQKLINIDPKYEELIRQFEAEFGDVAPDTSASQHKEETTPAPTLETQSLISPQDLSLTSSNTTQCVSSILTPQANTTPHSDDQKMEVSKSDSDTQSELALSQPSTQGSFGHQHMRCMDVSMNHETTLDKQQLQQRMLEDALGIQDSPLPKQIKFEASGELAVLSTTCYSEEGTPIKDGLNSSPSLKGFLDSPLRYLDTPTKNLLDTPIKDPQSEFPTCTCVGKCVH</sequence>
<feature type="compositionally biased region" description="Basic and acidic residues" evidence="2">
    <location>
        <begin position="313"/>
        <end position="326"/>
    </location>
</feature>
<gene>
    <name evidence="3" type="ORF">GOODEAATRI_026454</name>
</gene>
<feature type="compositionally biased region" description="Polar residues" evidence="2">
    <location>
        <begin position="327"/>
        <end position="343"/>
    </location>
</feature>
<keyword evidence="1" id="KW-0560">Oxidoreductase</keyword>
<dbReference type="EC" id="1.14.11.80" evidence="1"/>
<feature type="compositionally biased region" description="Polar residues" evidence="2">
    <location>
        <begin position="25"/>
        <end position="39"/>
    </location>
</feature>
<protein>
    <recommendedName>
        <fullName evidence="1">Methylcytosine dioxygenase TET</fullName>
        <ecNumber evidence="1">1.14.11.80</ecNumber>
    </recommendedName>
</protein>
<comment type="cofactor">
    <cofactor evidence="1">
        <name>Zn(2+)</name>
        <dbReference type="ChEBI" id="CHEBI:29105"/>
    </cofactor>
    <text evidence="1">The zinc ions have a structural role.</text>
</comment>
<feature type="region of interest" description="Disordered" evidence="2">
    <location>
        <begin position="156"/>
        <end position="184"/>
    </location>
</feature>
<feature type="region of interest" description="Disordered" evidence="2">
    <location>
        <begin position="1"/>
        <end position="45"/>
    </location>
</feature>
<evidence type="ECO:0000313" key="3">
    <source>
        <dbReference type="EMBL" id="MEQ2189556.1"/>
    </source>
</evidence>
<accession>A0ABV0Q195</accession>
<comment type="caution">
    <text evidence="3">The sequence shown here is derived from an EMBL/GenBank/DDBJ whole genome shotgun (WGS) entry which is preliminary data.</text>
</comment>
<evidence type="ECO:0000313" key="4">
    <source>
        <dbReference type="Proteomes" id="UP001476798"/>
    </source>
</evidence>
<keyword evidence="1" id="KW-0862">Zinc</keyword>
<feature type="region of interest" description="Disordered" evidence="2">
    <location>
        <begin position="261"/>
        <end position="292"/>
    </location>
</feature>
<proteinExistence type="inferred from homology"/>
<evidence type="ECO:0000256" key="2">
    <source>
        <dbReference type="SAM" id="MobiDB-lite"/>
    </source>
</evidence>
<dbReference type="Proteomes" id="UP001476798">
    <property type="component" value="Unassembled WGS sequence"/>
</dbReference>
<comment type="catalytic activity">
    <reaction evidence="1">
        <text>a 5-hydroxymethyl-2'-deoxycytidine in DNA + 2-oxoglutarate + O2 = a 5-formyl-2'-deoxycytidine in DNA + succinate + CO2 + H2O</text>
        <dbReference type="Rhea" id="RHEA:53828"/>
        <dbReference type="Rhea" id="RHEA-COMP:13315"/>
        <dbReference type="Rhea" id="RHEA-COMP:13656"/>
        <dbReference type="ChEBI" id="CHEBI:15377"/>
        <dbReference type="ChEBI" id="CHEBI:15379"/>
        <dbReference type="ChEBI" id="CHEBI:16526"/>
        <dbReference type="ChEBI" id="CHEBI:16810"/>
        <dbReference type="ChEBI" id="CHEBI:30031"/>
        <dbReference type="ChEBI" id="CHEBI:136731"/>
        <dbReference type="ChEBI" id="CHEBI:137731"/>
        <dbReference type="EC" id="1.14.11.80"/>
    </reaction>
</comment>
<keyword evidence="1" id="KW-0479">Metal-binding</keyword>